<gene>
    <name evidence="1" type="ORF">MGU_05753</name>
</gene>
<dbReference type="Proteomes" id="UP000031192">
    <property type="component" value="Unassembled WGS sequence"/>
</dbReference>
<protein>
    <submittedName>
        <fullName evidence="1">Uncharacterized protein</fullName>
    </submittedName>
</protein>
<dbReference type="EMBL" id="AZNH01000018">
    <property type="protein sequence ID" value="KID86975.1"/>
    <property type="molecule type" value="Genomic_DNA"/>
</dbReference>
<evidence type="ECO:0000313" key="1">
    <source>
        <dbReference type="EMBL" id="KID86975.1"/>
    </source>
</evidence>
<reference evidence="1 2" key="1">
    <citation type="journal article" date="2014" name="Proc. Natl. Acad. Sci. U.S.A.">
        <title>Trajectory and genomic determinants of fungal-pathogen speciation and host adaptation.</title>
        <authorList>
            <person name="Hu X."/>
            <person name="Xiao G."/>
            <person name="Zheng P."/>
            <person name="Shang Y."/>
            <person name="Su Y."/>
            <person name="Zhang X."/>
            <person name="Liu X."/>
            <person name="Zhan S."/>
            <person name="St Leger R.J."/>
            <person name="Wang C."/>
        </authorList>
    </citation>
    <scope>NUCLEOTIDE SEQUENCE [LARGE SCALE GENOMIC DNA]</scope>
    <source>
        <strain evidence="1 2">ARSEF 977</strain>
    </source>
</reference>
<name>A0A0B4GIT4_METGA</name>
<evidence type="ECO:0000313" key="2">
    <source>
        <dbReference type="Proteomes" id="UP000031192"/>
    </source>
</evidence>
<proteinExistence type="predicted"/>
<organism evidence="1 2">
    <name type="scientific">Metarhizium guizhouense (strain ARSEF 977)</name>
    <dbReference type="NCBI Taxonomy" id="1276136"/>
    <lineage>
        <taxon>Eukaryota</taxon>
        <taxon>Fungi</taxon>
        <taxon>Dikarya</taxon>
        <taxon>Ascomycota</taxon>
        <taxon>Pezizomycotina</taxon>
        <taxon>Sordariomycetes</taxon>
        <taxon>Hypocreomycetidae</taxon>
        <taxon>Hypocreales</taxon>
        <taxon>Clavicipitaceae</taxon>
        <taxon>Metarhizium</taxon>
    </lineage>
</organism>
<dbReference type="HOGENOM" id="CLU_2441320_0_0_1"/>
<sequence>MNADVGKLNSLVARVYKLCHNKDGVFRYSACQAVYYYRRDYQTKDRADHKTPCKVIKKARLRYELEEKKLRDTPGDFPTENIFKDNVGYF</sequence>
<accession>A0A0B4GIT4</accession>
<keyword evidence="2" id="KW-1185">Reference proteome</keyword>
<comment type="caution">
    <text evidence="1">The sequence shown here is derived from an EMBL/GenBank/DDBJ whole genome shotgun (WGS) entry which is preliminary data.</text>
</comment>
<dbReference type="SUPFAM" id="SSF144232">
    <property type="entry name" value="HIT/MYND zinc finger-like"/>
    <property type="match status" value="1"/>
</dbReference>
<dbReference type="AlphaFoldDB" id="A0A0B4GIT4"/>